<comment type="caution">
    <text evidence="1">The sequence shown here is derived from an EMBL/GenBank/DDBJ whole genome shotgun (WGS) entry which is preliminary data.</text>
</comment>
<dbReference type="EMBL" id="CM029041">
    <property type="protein sequence ID" value="KAG2630356.1"/>
    <property type="molecule type" value="Genomic_DNA"/>
</dbReference>
<evidence type="ECO:0000313" key="1">
    <source>
        <dbReference type="EMBL" id="KAG2630356.1"/>
    </source>
</evidence>
<name>A0A8T0VA23_PANVG</name>
<sequence>MQDSFRGTAKGSLEIWLSLKFAAAAPPNSTTKGEKRRRIGGNLVPWGCNPPLISGDPIRISIAAGRVYGL</sequence>
<keyword evidence="2" id="KW-1185">Reference proteome</keyword>
<dbReference type="Proteomes" id="UP000823388">
    <property type="component" value="Chromosome 3K"/>
</dbReference>
<dbReference type="AlphaFoldDB" id="A0A8T0VA23"/>
<organism evidence="1 2">
    <name type="scientific">Panicum virgatum</name>
    <name type="common">Blackwell switchgrass</name>
    <dbReference type="NCBI Taxonomy" id="38727"/>
    <lineage>
        <taxon>Eukaryota</taxon>
        <taxon>Viridiplantae</taxon>
        <taxon>Streptophyta</taxon>
        <taxon>Embryophyta</taxon>
        <taxon>Tracheophyta</taxon>
        <taxon>Spermatophyta</taxon>
        <taxon>Magnoliopsida</taxon>
        <taxon>Liliopsida</taxon>
        <taxon>Poales</taxon>
        <taxon>Poaceae</taxon>
        <taxon>PACMAD clade</taxon>
        <taxon>Panicoideae</taxon>
        <taxon>Panicodae</taxon>
        <taxon>Paniceae</taxon>
        <taxon>Panicinae</taxon>
        <taxon>Panicum</taxon>
        <taxon>Panicum sect. Hiantes</taxon>
    </lineage>
</organism>
<accession>A0A8T0VA23</accession>
<proteinExistence type="predicted"/>
<evidence type="ECO:0000313" key="2">
    <source>
        <dbReference type="Proteomes" id="UP000823388"/>
    </source>
</evidence>
<gene>
    <name evidence="1" type="ORF">PVAP13_3KG485000</name>
</gene>
<reference evidence="1" key="1">
    <citation type="submission" date="2020-05" db="EMBL/GenBank/DDBJ databases">
        <title>WGS assembly of Panicum virgatum.</title>
        <authorList>
            <person name="Lovell J.T."/>
            <person name="Jenkins J."/>
            <person name="Shu S."/>
            <person name="Juenger T.E."/>
            <person name="Schmutz J."/>
        </authorList>
    </citation>
    <scope>NUCLEOTIDE SEQUENCE</scope>
    <source>
        <strain evidence="1">AP13</strain>
    </source>
</reference>
<protein>
    <submittedName>
        <fullName evidence="1">Uncharacterized protein</fullName>
    </submittedName>
</protein>